<name>A0A366GYU9_9GAMM</name>
<gene>
    <name evidence="1" type="ORF">DET50_101154</name>
</gene>
<dbReference type="Proteomes" id="UP000252995">
    <property type="component" value="Unassembled WGS sequence"/>
</dbReference>
<dbReference type="AlphaFoldDB" id="A0A366GYU9"/>
<dbReference type="InterPro" id="IPR010144">
    <property type="entry name" value="CRISPR-assoc_prot_Csd1-typ"/>
</dbReference>
<proteinExistence type="predicted"/>
<protein>
    <submittedName>
        <fullName evidence="1">CRISPR-associated Csd1 family protein</fullName>
    </submittedName>
</protein>
<accession>A0A366GYU9</accession>
<organism evidence="1 2">
    <name type="scientific">Marinobacter pelagius</name>
    <dbReference type="NCBI Taxonomy" id="379482"/>
    <lineage>
        <taxon>Bacteria</taxon>
        <taxon>Pseudomonadati</taxon>
        <taxon>Pseudomonadota</taxon>
        <taxon>Gammaproteobacteria</taxon>
        <taxon>Pseudomonadales</taxon>
        <taxon>Marinobacteraceae</taxon>
        <taxon>Marinobacter</taxon>
    </lineage>
</organism>
<evidence type="ECO:0000313" key="2">
    <source>
        <dbReference type="Proteomes" id="UP000252995"/>
    </source>
</evidence>
<comment type="caution">
    <text evidence="1">The sequence shown here is derived from an EMBL/GenBank/DDBJ whole genome shotgun (WGS) entry which is preliminary data.</text>
</comment>
<evidence type="ECO:0000313" key="1">
    <source>
        <dbReference type="EMBL" id="RBP33811.1"/>
    </source>
</evidence>
<dbReference type="NCBIfam" id="TIGR01863">
    <property type="entry name" value="cas_Csd1"/>
    <property type="match status" value="1"/>
</dbReference>
<reference evidence="1 2" key="1">
    <citation type="submission" date="2018-06" db="EMBL/GenBank/DDBJ databases">
        <title>Freshwater and sediment microbial communities from various areas in North America, analyzing microbe dynamics in response to fracking.</title>
        <authorList>
            <person name="Lamendella R."/>
        </authorList>
    </citation>
    <scope>NUCLEOTIDE SEQUENCE [LARGE SCALE GENOMIC DNA]</scope>
    <source>
        <strain evidence="1 2">114J</strain>
    </source>
</reference>
<sequence>MILQALCDYYDRKRSAGSPLPPVGFEEKEIPFVIVLSPEGRFIQLKDAREFQEKGKPVAKAFTVPQGAKRSGAKSYETAYCLWDHFGYVLEQPKVSKPGAEPSSKEVDMAGKQHEAFVHLVDRLRTEIPDDQGVQAVHAFLHDEAEKEKARQAPEFQECLKISGCNLTFQLSSDNNLVCQSPAVRQWIAEQPLDNENQDGICLVTGEKTKIARLHPAVKGVWGAQMAGANIVSFNIDSFNSWGKDKGNNAPVGEEAAFKYTTALNQLLRTSSPQRLQLNETSVVWWSTGENFLESNLQSFFNDTPKDDPDSGTRAVRQLFESLHSGAFLAGAGTERFYLLGLSPNAARIAVRFWQVGTVAEFSTQLAQWCRDTAIASRNADYPPLKPLLRSTALLGKDENLPPHLVGETVRAILMGLPLPASLMQGVIKRIKAEQGEVTPYRARLIKAFLNRSYRYHNLTNEEVTMAYNPEEKRIGYRLGCLFAVLEKLQSDANPGLNAGIRDRYYSSASCNPKSVFGTLMRLHAHHLKKLPYQGQRVVAEKRIAKIIADINEFPAHLSLEEQGLFAIGYYHQRQELFTKHSKEQAHDESEGVEV</sequence>
<dbReference type="EMBL" id="QNRO01000001">
    <property type="protein sequence ID" value="RBP33811.1"/>
    <property type="molecule type" value="Genomic_DNA"/>
</dbReference>
<dbReference type="RefSeq" id="WP_113860994.1">
    <property type="nucleotide sequence ID" value="NZ_QNRO01000001.1"/>
</dbReference>
<dbReference type="Pfam" id="PF09709">
    <property type="entry name" value="Cas_Csd1"/>
    <property type="match status" value="1"/>
</dbReference>
<dbReference type="CDD" id="cd09757">
    <property type="entry name" value="Cas8c_I-C"/>
    <property type="match status" value="1"/>
</dbReference>
<dbReference type="OrthoDB" id="9778918at2"/>